<proteinExistence type="predicted"/>
<keyword evidence="1" id="KW-0175">Coiled coil</keyword>
<accession>A0A9W6ZH41</accession>
<comment type="caution">
    <text evidence="2">The sequence shown here is derived from an EMBL/GenBank/DDBJ whole genome shotgun (WGS) entry which is preliminary data.</text>
</comment>
<dbReference type="PANTHER" id="PTHR47357:SF1">
    <property type="entry name" value="SPINDLE POLE BODY COMPONENT 110"/>
    <property type="match status" value="1"/>
</dbReference>
<dbReference type="GO" id="GO:0005856">
    <property type="term" value="C:cytoskeleton"/>
    <property type="evidence" value="ECO:0007669"/>
    <property type="project" value="TreeGrafter"/>
</dbReference>
<dbReference type="Proteomes" id="UP001162640">
    <property type="component" value="Unassembled WGS sequence"/>
</dbReference>
<feature type="coiled-coil region" evidence="1">
    <location>
        <begin position="308"/>
        <end position="363"/>
    </location>
</feature>
<evidence type="ECO:0000313" key="3">
    <source>
        <dbReference type="Proteomes" id="UP001162640"/>
    </source>
</evidence>
<reference evidence="3" key="1">
    <citation type="journal article" date="2023" name="Commun. Biol.">
        <title>Genome analysis of Parmales, the sister group of diatoms, reveals the evolutionary specialization of diatoms from phago-mixotrophs to photoautotrophs.</title>
        <authorList>
            <person name="Ban H."/>
            <person name="Sato S."/>
            <person name="Yoshikawa S."/>
            <person name="Yamada K."/>
            <person name="Nakamura Y."/>
            <person name="Ichinomiya M."/>
            <person name="Sato N."/>
            <person name="Blanc-Mathieu R."/>
            <person name="Endo H."/>
            <person name="Kuwata A."/>
            <person name="Ogata H."/>
        </authorList>
    </citation>
    <scope>NUCLEOTIDE SEQUENCE [LARGE SCALE GENOMIC DNA]</scope>
</reference>
<feature type="coiled-coil region" evidence="1">
    <location>
        <begin position="474"/>
        <end position="508"/>
    </location>
</feature>
<organism evidence="2 3">
    <name type="scientific">Triparma laevis f. inornata</name>
    <dbReference type="NCBI Taxonomy" id="1714386"/>
    <lineage>
        <taxon>Eukaryota</taxon>
        <taxon>Sar</taxon>
        <taxon>Stramenopiles</taxon>
        <taxon>Ochrophyta</taxon>
        <taxon>Bolidophyceae</taxon>
        <taxon>Parmales</taxon>
        <taxon>Triparmaceae</taxon>
        <taxon>Triparma</taxon>
    </lineage>
</organism>
<name>A0A9W6ZH41_9STRA</name>
<evidence type="ECO:0000256" key="1">
    <source>
        <dbReference type="SAM" id="Coils"/>
    </source>
</evidence>
<evidence type="ECO:0000313" key="2">
    <source>
        <dbReference type="EMBL" id="GMH49945.1"/>
    </source>
</evidence>
<sequence>MLTEQEHLNETLINRNDGLEVIVRAMEAESAHERARAIGIEQDLKTKRDEANLRETEGLRAELRSAEGGRSLLESRLRESVERVAALERELADGGRTVEGLRGERERLGSEHEILRETSGELKKKLEGEIEERSRLRAEVGVLGSEIESLRGERERLGGERDILKETSGDLKKKLEGEIEEGGRLRAENGALSGQVESLKLEQSRLVNELSFKSSQLEKLRGEVRAGGEKGVELEKNVSILGGEVNGLKEEVLGKDNFINEMAITHKAVLVKLRVAQEKLGRENVGLMGKVERLMGKVEGLEPVVSERDELKGICRRLEEEVEELGTRLAEEGGRVKGLDREREKKAEDVRRLDGELRKWEKEKEEWGWEKERMGVAELEGECRKWGQERLELEHLNRTLKVKGDGLSVKVEGVVRERGEEKRAREEVEERERLLVVEKEDLEKMVREGEVKLGKEVELKRAGQRREKNLKVDCEALSNEMVEMNGRIEEEEKRAREEGERVSKLKVEVEEAKVLLRKKTEWQRLHEERLQEEEVEHRGKVVDLEHKLRMSHGELKARTLLIERSKGGG</sequence>
<gene>
    <name evidence="2" type="ORF">TL16_g00656</name>
</gene>
<protein>
    <submittedName>
        <fullName evidence="2">Uncharacterized protein</fullName>
    </submittedName>
</protein>
<dbReference type="Gene3D" id="1.20.5.1160">
    <property type="entry name" value="Vasodilator-stimulated phosphoprotein"/>
    <property type="match status" value="1"/>
</dbReference>
<dbReference type="EMBL" id="BLQM01000012">
    <property type="protein sequence ID" value="GMH49945.1"/>
    <property type="molecule type" value="Genomic_DNA"/>
</dbReference>
<dbReference type="AlphaFoldDB" id="A0A9W6ZH41"/>
<dbReference type="GO" id="GO:0005200">
    <property type="term" value="F:structural constituent of cytoskeleton"/>
    <property type="evidence" value="ECO:0007669"/>
    <property type="project" value="TreeGrafter"/>
</dbReference>
<dbReference type="PANTHER" id="PTHR47357">
    <property type="entry name" value="COP1-INTERACTIVE PROTEIN 1"/>
    <property type="match status" value="1"/>
</dbReference>
<feature type="coiled-coil region" evidence="1">
    <location>
        <begin position="119"/>
        <end position="167"/>
    </location>
</feature>